<protein>
    <recommendedName>
        <fullName evidence="2">Transglycosylase SLT domain-containing protein</fullName>
    </recommendedName>
</protein>
<dbReference type="SUPFAM" id="SSF53955">
    <property type="entry name" value="Lysozyme-like"/>
    <property type="match status" value="1"/>
</dbReference>
<name>A0ABM7UC40_9BURK</name>
<accession>A0ABM7UC40</accession>
<evidence type="ECO:0000259" key="2">
    <source>
        <dbReference type="Pfam" id="PF01464"/>
    </source>
</evidence>
<organism evidence="3 4">
    <name type="scientific">Paraburkholderia terrae</name>
    <dbReference type="NCBI Taxonomy" id="311230"/>
    <lineage>
        <taxon>Bacteria</taxon>
        <taxon>Pseudomonadati</taxon>
        <taxon>Pseudomonadota</taxon>
        <taxon>Betaproteobacteria</taxon>
        <taxon>Burkholderiales</taxon>
        <taxon>Burkholderiaceae</taxon>
        <taxon>Paraburkholderia</taxon>
    </lineage>
</organism>
<geneLocation type="plasmid" evidence="3 4">
    <name>pPT365</name>
</geneLocation>
<keyword evidence="4" id="KW-1185">Reference proteome</keyword>
<keyword evidence="3" id="KW-0614">Plasmid</keyword>
<proteinExistence type="predicted"/>
<keyword evidence="1" id="KW-0732">Signal</keyword>
<dbReference type="InterPro" id="IPR023346">
    <property type="entry name" value="Lysozyme-like_dom_sf"/>
</dbReference>
<gene>
    <name evidence="3" type="ORF">PTKU64_92330</name>
</gene>
<evidence type="ECO:0000313" key="4">
    <source>
        <dbReference type="Proteomes" id="UP001319874"/>
    </source>
</evidence>
<evidence type="ECO:0000256" key="1">
    <source>
        <dbReference type="SAM" id="SignalP"/>
    </source>
</evidence>
<dbReference type="Proteomes" id="UP001319874">
    <property type="component" value="Plasmid pPT365"/>
</dbReference>
<dbReference type="Gene3D" id="1.10.530.10">
    <property type="match status" value="1"/>
</dbReference>
<dbReference type="InterPro" id="IPR008258">
    <property type="entry name" value="Transglycosylase_SLT_dom_1"/>
</dbReference>
<evidence type="ECO:0000313" key="3">
    <source>
        <dbReference type="EMBL" id="BCZ85558.1"/>
    </source>
</evidence>
<reference evidence="3 4" key="1">
    <citation type="journal article" date="2022" name="Front. Microbiol.">
        <title>Identification and characterization of a novel class of self-sufficient cytochrome P450 hydroxylase involved in cyclohexanecarboxylate degradation in Paraburkholderia terrae strain KU-64.</title>
        <authorList>
            <person name="Yamamoto T."/>
            <person name="Hasegawa Y."/>
            <person name="Iwaki H."/>
        </authorList>
    </citation>
    <scope>NUCLEOTIDE SEQUENCE [LARGE SCALE GENOMIC DNA]</scope>
    <source>
        <strain evidence="3 4">KU-64</strain>
    </source>
</reference>
<sequence>MTSKRTVLGLLVAMLALSAHATTISEVISPTSVVLAHGTARAIATLGGKPVFYCGLRAFESWAAPLVGQRVRSSPDTGITVIVDAHDVPLDHLLVSKGWLQPATLDDEAQAAITEGRGGWACASATTPFELMHISVDPKVLAGIALNESALNGRAWPWTLNIAGQGFFFKTREDAYRVVQSLIARGRGDFDVGLMQINWGYHSRRFASPWDALAPATSIRVAEDILNENYSKTHSVAKAIAYYHSANPVPGQAYLARFARHLNQIQAGL</sequence>
<feature type="signal peptide" evidence="1">
    <location>
        <begin position="1"/>
        <end position="21"/>
    </location>
</feature>
<feature type="domain" description="Transglycosylase SLT" evidence="2">
    <location>
        <begin position="135"/>
        <end position="244"/>
    </location>
</feature>
<dbReference type="EMBL" id="AP024959">
    <property type="protein sequence ID" value="BCZ85558.1"/>
    <property type="molecule type" value="Genomic_DNA"/>
</dbReference>
<dbReference type="Pfam" id="PF01464">
    <property type="entry name" value="SLT"/>
    <property type="match status" value="1"/>
</dbReference>
<feature type="chain" id="PRO_5047119797" description="Transglycosylase SLT domain-containing protein" evidence="1">
    <location>
        <begin position="22"/>
        <end position="269"/>
    </location>
</feature>